<name>A0A1M6AWZ4_9FLAO</name>
<accession>A0A1M6AWZ4</accession>
<reference evidence="2" key="1">
    <citation type="submission" date="2016-11" db="EMBL/GenBank/DDBJ databases">
        <authorList>
            <person name="Varghese N."/>
            <person name="Submissions S."/>
        </authorList>
    </citation>
    <scope>NUCLEOTIDE SEQUENCE [LARGE SCALE GENOMIC DNA]</scope>
    <source>
        <strain evidence="2">DSM 18829</strain>
    </source>
</reference>
<dbReference type="EMBL" id="FQZI01000001">
    <property type="protein sequence ID" value="SHI40972.1"/>
    <property type="molecule type" value="Genomic_DNA"/>
</dbReference>
<gene>
    <name evidence="1" type="ORF">SAMN05444363_0446</name>
</gene>
<dbReference type="STRING" id="415425.SAMN05444363_0446"/>
<dbReference type="AlphaFoldDB" id="A0A1M6AWZ4"/>
<evidence type="ECO:0000313" key="2">
    <source>
        <dbReference type="Proteomes" id="UP000184488"/>
    </source>
</evidence>
<keyword evidence="2" id="KW-1185">Reference proteome</keyword>
<sequence length="56" mass="6206">MSLIKFFSSKTDKALSHRSPEIGSGLVRIAHKISSATGESQLIKIGEKYFRVRELG</sequence>
<dbReference type="Proteomes" id="UP000184488">
    <property type="component" value="Unassembled WGS sequence"/>
</dbReference>
<dbReference type="OrthoDB" id="1376706at2"/>
<evidence type="ECO:0000313" key="1">
    <source>
        <dbReference type="EMBL" id="SHI40972.1"/>
    </source>
</evidence>
<dbReference type="RefSeq" id="WP_159432926.1">
    <property type="nucleotide sequence ID" value="NZ_FQZI01000001.1"/>
</dbReference>
<organism evidence="1 2">
    <name type="scientific">Flavobacterium terrae</name>
    <dbReference type="NCBI Taxonomy" id="415425"/>
    <lineage>
        <taxon>Bacteria</taxon>
        <taxon>Pseudomonadati</taxon>
        <taxon>Bacteroidota</taxon>
        <taxon>Flavobacteriia</taxon>
        <taxon>Flavobacteriales</taxon>
        <taxon>Flavobacteriaceae</taxon>
        <taxon>Flavobacterium</taxon>
    </lineage>
</organism>
<proteinExistence type="predicted"/>
<protein>
    <submittedName>
        <fullName evidence="1">Uncharacterized protein</fullName>
    </submittedName>
</protein>